<dbReference type="InterPro" id="IPR012910">
    <property type="entry name" value="Plug_dom"/>
</dbReference>
<dbReference type="PANTHER" id="PTHR30069:SF29">
    <property type="entry name" value="HEMOGLOBIN AND HEMOGLOBIN-HAPTOGLOBIN-BINDING PROTEIN 1-RELATED"/>
    <property type="match status" value="1"/>
</dbReference>
<keyword evidence="5" id="KW-1134">Transmembrane beta strand</keyword>
<protein>
    <recommendedName>
        <fullName evidence="6">Secretin/TonB short N-terminal domain-containing protein</fullName>
    </recommendedName>
</protein>
<dbReference type="AlphaFoldDB" id="A0A1S9PD82"/>
<dbReference type="EMBL" id="MBTF01000023">
    <property type="protein sequence ID" value="OOQ58933.1"/>
    <property type="molecule type" value="Genomic_DNA"/>
</dbReference>
<keyword evidence="2" id="KW-0732">Signal</keyword>
<sequence length="1111" mass="122292">MPGGVPQLLLKMKLTFVFCLLAFMQVSASSLAQKITLNVKNLAFENLLDELTRQSGYHFLYEEQVIEQAKAISLNVKNVPFGKVLTDAFAGQPFTYVVNNKNILLVAAKKVEVATPVVSAITVTGVITDEKNLPMPGVSVSVKGTTLGTVSGSNGSYTLARVEPNATLVFSFLGYTSKEVAVDGKTQINVNLQPADNKLNEVVVVGYGTQKKATLTGSVASVKSEELTAAPVASTINTLAGRLPGLIAQQSSGQPGADQAAISIRGFGGAIWIVDGVESDFNNIDPNQIESISILKDGAASIYGARAGNGVVLVTTKRGKEGKPDVTLNSSYTMQTNTTMTEPVNSGQYAEITNLFYKNQGKPAQYTDEQIQKFYAGNDPAYPNTDWKKIAMKPWAGQTQQNLSVRGGSDKIKYFGFIGYMNQDAIWRNNGGGYKRYNLQSNLDAKINDDLSIQLLLSSVDEAKSQTQRGQGAGVGVWGDLWSSLPIYPATLPDPTKNSYANALGVGSVLLSSDEEIFGYSRNNNQNYKGTFIADYKIRAVDGLSAKAFINYDKSYISQKDFTKPYSFYTYDYDTDKYTLAGSLGTQAKLIYSLTQRRNITGQFSLNYDKVLGQDHHITALALYELIDNNQTYVMAGRENFLTPAVEELFAGAIQTSQANSSALQNGRASYVGRLNYSYKDKYILESSLRADASARFPSDSRWGYFPSVAASWRIGQEKFMQKYSSIDELKLRASFGSSGLDNVGNFQYLTGYQFNGFWLLGSGTNVGILSTGLANPKLTWQKINIYNLATDFSFWNRKLFGTAEVFYRTLSGIPATRILSLPSTFGAALPQENLNSQNNRGFDLSLGTSGHIGELKFEVSANLSYSRAKWDHYEEPVYTDGDQVRLYQQSGQWTDRIFGYRADGIFTSQQEINDLKFTYPGGNAALRPGDVKYIDVNGDGVLDFRDQQQIGTSTVPNWMTGANINLKYKNFDLQALFQGAFNYYSNTNLLRGSLNYSQALYRNMWTEENNRADAVMPRIAGAATNGLFSDLYFKKASYLRLKTMAIGYNLPASLLRQAKIRNVRVYVAGTNLFTINPLSKYDVDPEAPSGQAGYYYPQQRTVSFGLNVTL</sequence>
<evidence type="ECO:0000256" key="5">
    <source>
        <dbReference type="PROSITE-ProRule" id="PRU01360"/>
    </source>
</evidence>
<dbReference type="Pfam" id="PF13715">
    <property type="entry name" value="CarbopepD_reg_2"/>
    <property type="match status" value="1"/>
</dbReference>
<name>A0A1S9PD82_9SPHI</name>
<dbReference type="Proteomes" id="UP000189739">
    <property type="component" value="Unassembled WGS sequence"/>
</dbReference>
<reference evidence="7 8" key="1">
    <citation type="submission" date="2016-07" db="EMBL/GenBank/DDBJ databases">
        <title>Genomic analysis of zinc-resistant bacterium Mucilaginibacter pedocola TBZ30.</title>
        <authorList>
            <person name="Huang J."/>
            <person name="Tang J."/>
        </authorList>
    </citation>
    <scope>NUCLEOTIDE SEQUENCE [LARGE SCALE GENOMIC DNA]</scope>
    <source>
        <strain evidence="7 8">TBZ30</strain>
    </source>
</reference>
<dbReference type="PROSITE" id="PS52016">
    <property type="entry name" value="TONB_DEPENDENT_REC_3"/>
    <property type="match status" value="1"/>
</dbReference>
<dbReference type="STRING" id="1792845.BC343_08990"/>
<comment type="caution">
    <text evidence="7">The sequence shown here is derived from an EMBL/GenBank/DDBJ whole genome shotgun (WGS) entry which is preliminary data.</text>
</comment>
<evidence type="ECO:0000313" key="7">
    <source>
        <dbReference type="EMBL" id="OOQ58933.1"/>
    </source>
</evidence>
<dbReference type="InterPro" id="IPR023996">
    <property type="entry name" value="TonB-dep_OMP_SusC/RagA"/>
</dbReference>
<dbReference type="Pfam" id="PF07715">
    <property type="entry name" value="Plug"/>
    <property type="match status" value="1"/>
</dbReference>
<dbReference type="Gene3D" id="2.60.40.1120">
    <property type="entry name" value="Carboxypeptidase-like, regulatory domain"/>
    <property type="match status" value="1"/>
</dbReference>
<comment type="subcellular location">
    <subcellularLocation>
        <location evidence="5">Cell outer membrane</location>
        <topology evidence="5">Multi-pass membrane protein</topology>
    </subcellularLocation>
</comment>
<gene>
    <name evidence="7" type="ORF">BC343_08990</name>
</gene>
<evidence type="ECO:0000256" key="2">
    <source>
        <dbReference type="ARBA" id="ARBA00022729"/>
    </source>
</evidence>
<dbReference type="NCBIfam" id="TIGR04057">
    <property type="entry name" value="SusC_RagA_signa"/>
    <property type="match status" value="1"/>
</dbReference>
<dbReference type="GO" id="GO:0015344">
    <property type="term" value="F:siderophore uptake transmembrane transporter activity"/>
    <property type="evidence" value="ECO:0007669"/>
    <property type="project" value="TreeGrafter"/>
</dbReference>
<evidence type="ECO:0000259" key="6">
    <source>
        <dbReference type="SMART" id="SM00965"/>
    </source>
</evidence>
<dbReference type="Gene3D" id="2.170.130.10">
    <property type="entry name" value="TonB-dependent receptor, plug domain"/>
    <property type="match status" value="1"/>
</dbReference>
<evidence type="ECO:0000313" key="8">
    <source>
        <dbReference type="Proteomes" id="UP000189739"/>
    </source>
</evidence>
<feature type="domain" description="Secretin/TonB short N-terminal" evidence="6">
    <location>
        <begin position="57"/>
        <end position="108"/>
    </location>
</feature>
<dbReference type="SUPFAM" id="SSF56935">
    <property type="entry name" value="Porins"/>
    <property type="match status" value="1"/>
</dbReference>
<proteinExistence type="inferred from homology"/>
<keyword evidence="8" id="KW-1185">Reference proteome</keyword>
<dbReference type="InterPro" id="IPR011662">
    <property type="entry name" value="Secretin/TonB_short_N"/>
</dbReference>
<dbReference type="InterPro" id="IPR023997">
    <property type="entry name" value="TonB-dep_OMP_SusC/RagA_CS"/>
</dbReference>
<dbReference type="SMART" id="SM00965">
    <property type="entry name" value="STN"/>
    <property type="match status" value="1"/>
</dbReference>
<dbReference type="SUPFAM" id="SSF49464">
    <property type="entry name" value="Carboxypeptidase regulatory domain-like"/>
    <property type="match status" value="1"/>
</dbReference>
<dbReference type="PANTHER" id="PTHR30069">
    <property type="entry name" value="TONB-DEPENDENT OUTER MEMBRANE RECEPTOR"/>
    <property type="match status" value="1"/>
</dbReference>
<dbReference type="InterPro" id="IPR037066">
    <property type="entry name" value="Plug_dom_sf"/>
</dbReference>
<dbReference type="NCBIfam" id="TIGR04056">
    <property type="entry name" value="OMP_RagA_SusC"/>
    <property type="match status" value="1"/>
</dbReference>
<dbReference type="GO" id="GO:0044718">
    <property type="term" value="P:siderophore transmembrane transport"/>
    <property type="evidence" value="ECO:0007669"/>
    <property type="project" value="TreeGrafter"/>
</dbReference>
<keyword evidence="5" id="KW-0812">Transmembrane</keyword>
<accession>A0A1S9PD82</accession>
<organism evidence="7 8">
    <name type="scientific">Mucilaginibacter pedocola</name>
    <dbReference type="NCBI Taxonomy" id="1792845"/>
    <lineage>
        <taxon>Bacteria</taxon>
        <taxon>Pseudomonadati</taxon>
        <taxon>Bacteroidota</taxon>
        <taxon>Sphingobacteriia</taxon>
        <taxon>Sphingobacteriales</taxon>
        <taxon>Sphingobacteriaceae</taxon>
        <taxon>Mucilaginibacter</taxon>
    </lineage>
</organism>
<dbReference type="InterPro" id="IPR039426">
    <property type="entry name" value="TonB-dep_rcpt-like"/>
</dbReference>
<evidence type="ECO:0000256" key="1">
    <source>
        <dbReference type="ARBA" id="ARBA00022448"/>
    </source>
</evidence>
<dbReference type="Pfam" id="PF07660">
    <property type="entry name" value="STN"/>
    <property type="match status" value="1"/>
</dbReference>
<dbReference type="FunFam" id="2.170.130.10:FF:000003">
    <property type="entry name" value="SusC/RagA family TonB-linked outer membrane protein"/>
    <property type="match status" value="1"/>
</dbReference>
<evidence type="ECO:0000256" key="3">
    <source>
        <dbReference type="ARBA" id="ARBA00023136"/>
    </source>
</evidence>
<dbReference type="InterPro" id="IPR008969">
    <property type="entry name" value="CarboxyPept-like_regulatory"/>
</dbReference>
<keyword evidence="1 5" id="KW-0813">Transport</keyword>
<comment type="similarity">
    <text evidence="5">Belongs to the TonB-dependent receptor family.</text>
</comment>
<evidence type="ECO:0000256" key="4">
    <source>
        <dbReference type="ARBA" id="ARBA00023237"/>
    </source>
</evidence>
<dbReference type="GO" id="GO:0009279">
    <property type="term" value="C:cell outer membrane"/>
    <property type="evidence" value="ECO:0007669"/>
    <property type="project" value="UniProtKB-SubCell"/>
</dbReference>
<keyword evidence="3 5" id="KW-0472">Membrane</keyword>
<keyword evidence="4 5" id="KW-0998">Cell outer membrane</keyword>